<comment type="caution">
    <text evidence="3">The sequence shown here is derived from an EMBL/GenBank/DDBJ whole genome shotgun (WGS) entry which is preliminary data.</text>
</comment>
<evidence type="ECO:0000313" key="4">
    <source>
        <dbReference type="Proteomes" id="UP000235598"/>
    </source>
</evidence>
<name>A0A2N6VK85_9MICO</name>
<organism evidence="3 4">
    <name type="scientific">Brevibacterium paucivorans</name>
    <dbReference type="NCBI Taxonomy" id="170994"/>
    <lineage>
        <taxon>Bacteria</taxon>
        <taxon>Bacillati</taxon>
        <taxon>Actinomycetota</taxon>
        <taxon>Actinomycetes</taxon>
        <taxon>Micrococcales</taxon>
        <taxon>Brevibacteriaceae</taxon>
        <taxon>Brevibacterium</taxon>
    </lineage>
</organism>
<feature type="domain" description="Acyl-CoA dehydrogenase/oxidase C-terminal" evidence="2">
    <location>
        <begin position="3"/>
        <end position="41"/>
    </location>
</feature>
<reference evidence="3 4" key="1">
    <citation type="submission" date="2017-09" db="EMBL/GenBank/DDBJ databases">
        <title>Bacterial strain isolated from the female urinary microbiota.</title>
        <authorList>
            <person name="Thomas-White K."/>
            <person name="Kumar N."/>
            <person name="Forster S."/>
            <person name="Putonti C."/>
            <person name="Lawley T."/>
            <person name="Wolfe A.J."/>
        </authorList>
    </citation>
    <scope>NUCLEOTIDE SEQUENCE [LARGE SCALE GENOMIC DNA]</scope>
    <source>
        <strain evidence="3 4">UMB1301</strain>
    </source>
</reference>
<evidence type="ECO:0000256" key="1">
    <source>
        <dbReference type="ARBA" id="ARBA00022630"/>
    </source>
</evidence>
<feature type="non-terminal residue" evidence="3">
    <location>
        <position position="1"/>
    </location>
</feature>
<sequence length="45" mass="4500">VSAKYMAQKAARANAEAALHCAGGAGFGNAAEASRLYRDAAAGIF</sequence>
<evidence type="ECO:0000259" key="2">
    <source>
        <dbReference type="Pfam" id="PF00441"/>
    </source>
</evidence>
<dbReference type="AlphaFoldDB" id="A0A2N6VK85"/>
<dbReference type="GO" id="GO:0016627">
    <property type="term" value="F:oxidoreductase activity, acting on the CH-CH group of donors"/>
    <property type="evidence" value="ECO:0007669"/>
    <property type="project" value="InterPro"/>
</dbReference>
<dbReference type="InterPro" id="IPR009075">
    <property type="entry name" value="AcylCo_DH/oxidase_C"/>
</dbReference>
<evidence type="ECO:0000313" key="3">
    <source>
        <dbReference type="EMBL" id="PMD04448.1"/>
    </source>
</evidence>
<proteinExistence type="predicted"/>
<dbReference type="EMBL" id="PNHK01000059">
    <property type="protein sequence ID" value="PMD04448.1"/>
    <property type="molecule type" value="Genomic_DNA"/>
</dbReference>
<dbReference type="Pfam" id="PF00441">
    <property type="entry name" value="Acyl-CoA_dh_1"/>
    <property type="match status" value="1"/>
</dbReference>
<accession>A0A2N6VK85</accession>
<dbReference type="InterPro" id="IPR036250">
    <property type="entry name" value="AcylCo_DH-like_C"/>
</dbReference>
<dbReference type="Gene3D" id="1.20.140.10">
    <property type="entry name" value="Butyryl-CoA Dehydrogenase, subunit A, domain 3"/>
    <property type="match status" value="1"/>
</dbReference>
<keyword evidence="1" id="KW-0285">Flavoprotein</keyword>
<feature type="non-terminal residue" evidence="3">
    <location>
        <position position="45"/>
    </location>
</feature>
<dbReference type="SUPFAM" id="SSF47203">
    <property type="entry name" value="Acyl-CoA dehydrogenase C-terminal domain-like"/>
    <property type="match status" value="1"/>
</dbReference>
<dbReference type="Proteomes" id="UP000235598">
    <property type="component" value="Unassembled WGS sequence"/>
</dbReference>
<gene>
    <name evidence="3" type="ORF">CJ199_12025</name>
</gene>
<protein>
    <submittedName>
        <fullName evidence="3">Acyl-CoA dehydrogenase</fullName>
    </submittedName>
</protein>